<proteinExistence type="predicted"/>
<accession>A0A4Q2CZU2</accession>
<feature type="region of interest" description="Disordered" evidence="1">
    <location>
        <begin position="61"/>
        <end position="104"/>
    </location>
</feature>
<comment type="caution">
    <text evidence="2">The sequence shown here is derived from an EMBL/GenBank/DDBJ whole genome shotgun (WGS) entry which is preliminary data.</text>
</comment>
<organism evidence="2 3">
    <name type="scientific">Candolleomyces aberdarensis</name>
    <dbReference type="NCBI Taxonomy" id="2316362"/>
    <lineage>
        <taxon>Eukaryota</taxon>
        <taxon>Fungi</taxon>
        <taxon>Dikarya</taxon>
        <taxon>Basidiomycota</taxon>
        <taxon>Agaricomycotina</taxon>
        <taxon>Agaricomycetes</taxon>
        <taxon>Agaricomycetidae</taxon>
        <taxon>Agaricales</taxon>
        <taxon>Agaricineae</taxon>
        <taxon>Psathyrellaceae</taxon>
        <taxon>Candolleomyces</taxon>
    </lineage>
</organism>
<evidence type="ECO:0000313" key="3">
    <source>
        <dbReference type="Proteomes" id="UP000290288"/>
    </source>
</evidence>
<sequence length="142" mass="15720">MPERPSYQENHRSDPNERETSAAPTFAIFIDRSYAVYNNFYNSQNQTTTEIINSNNVSSMEARNSSLNGDSGWTFRTEGLHGTSSQPHPKTSTQYYDSSASPGCAYPSQSGPNFGGFDDGNEILRTALPQLLADIKFGWIPP</sequence>
<keyword evidence="3" id="KW-1185">Reference proteome</keyword>
<evidence type="ECO:0000313" key="2">
    <source>
        <dbReference type="EMBL" id="RXW11375.1"/>
    </source>
</evidence>
<protein>
    <submittedName>
        <fullName evidence="2">Uncharacterized protein</fullName>
    </submittedName>
</protein>
<reference evidence="2 3" key="1">
    <citation type="submission" date="2019-01" db="EMBL/GenBank/DDBJ databases">
        <title>Draft genome sequence of Psathyrella aberdarensis IHI B618.</title>
        <authorList>
            <person name="Buettner E."/>
            <person name="Kellner H."/>
        </authorList>
    </citation>
    <scope>NUCLEOTIDE SEQUENCE [LARGE SCALE GENOMIC DNA]</scope>
    <source>
        <strain evidence="2 3">IHI B618</strain>
    </source>
</reference>
<feature type="compositionally biased region" description="Polar residues" evidence="1">
    <location>
        <begin position="61"/>
        <end position="71"/>
    </location>
</feature>
<name>A0A4Q2CZU2_9AGAR</name>
<gene>
    <name evidence="2" type="ORF">EST38_g14481</name>
</gene>
<dbReference type="EMBL" id="SDEE01001973">
    <property type="protein sequence ID" value="RXW11375.1"/>
    <property type="molecule type" value="Genomic_DNA"/>
</dbReference>
<feature type="compositionally biased region" description="Basic and acidic residues" evidence="1">
    <location>
        <begin position="9"/>
        <end position="20"/>
    </location>
</feature>
<dbReference type="Proteomes" id="UP000290288">
    <property type="component" value="Unassembled WGS sequence"/>
</dbReference>
<feature type="compositionally biased region" description="Polar residues" evidence="1">
    <location>
        <begin position="82"/>
        <end position="104"/>
    </location>
</feature>
<evidence type="ECO:0000256" key="1">
    <source>
        <dbReference type="SAM" id="MobiDB-lite"/>
    </source>
</evidence>
<feature type="region of interest" description="Disordered" evidence="1">
    <location>
        <begin position="1"/>
        <end position="22"/>
    </location>
</feature>
<dbReference type="AlphaFoldDB" id="A0A4Q2CZU2"/>